<keyword evidence="2 4" id="KW-0378">Hydrolase</keyword>
<keyword evidence="5" id="KW-1185">Reference proteome</keyword>
<dbReference type="InterPro" id="IPR000667">
    <property type="entry name" value="Peptidase_S13"/>
</dbReference>
<keyword evidence="4" id="KW-0121">Carboxypeptidase</keyword>
<comment type="similarity">
    <text evidence="1">Belongs to the peptidase S13 family.</text>
</comment>
<protein>
    <submittedName>
        <fullName evidence="4">D-alanyl-D-alanine carboxypeptidase/D-alanyl-D-alanine-endopeptidase</fullName>
        <ecNumber evidence="4">3.4.16.4</ecNumber>
    </submittedName>
</protein>
<name>A0ABV4AJ20_9GAMM</name>
<dbReference type="InterPro" id="IPR012338">
    <property type="entry name" value="Beta-lactam/transpept-like"/>
</dbReference>
<dbReference type="Pfam" id="PF02113">
    <property type="entry name" value="Peptidase_S13"/>
    <property type="match status" value="1"/>
</dbReference>
<evidence type="ECO:0000313" key="5">
    <source>
        <dbReference type="Proteomes" id="UP001562065"/>
    </source>
</evidence>
<dbReference type="SUPFAM" id="SSF56601">
    <property type="entry name" value="beta-lactamase/transpeptidase-like"/>
    <property type="match status" value="1"/>
</dbReference>
<dbReference type="EMBL" id="JBGCUO010000001">
    <property type="protein sequence ID" value="MEY1662795.1"/>
    <property type="molecule type" value="Genomic_DNA"/>
</dbReference>
<dbReference type="PRINTS" id="PR00922">
    <property type="entry name" value="DADACBPTASE3"/>
</dbReference>
<proteinExistence type="inferred from homology"/>
<organism evidence="4 5">
    <name type="scientific">Isoalcanivorax beigongshangi</name>
    <dbReference type="NCBI Taxonomy" id="3238810"/>
    <lineage>
        <taxon>Bacteria</taxon>
        <taxon>Pseudomonadati</taxon>
        <taxon>Pseudomonadota</taxon>
        <taxon>Gammaproteobacteria</taxon>
        <taxon>Oceanospirillales</taxon>
        <taxon>Alcanivoracaceae</taxon>
        <taxon>Isoalcanivorax</taxon>
    </lineage>
</organism>
<evidence type="ECO:0000256" key="2">
    <source>
        <dbReference type="ARBA" id="ARBA00022801"/>
    </source>
</evidence>
<dbReference type="Gene3D" id="3.40.710.10">
    <property type="entry name" value="DD-peptidase/beta-lactamase superfamily"/>
    <property type="match status" value="2"/>
</dbReference>
<dbReference type="GO" id="GO:0009002">
    <property type="term" value="F:serine-type D-Ala-D-Ala carboxypeptidase activity"/>
    <property type="evidence" value="ECO:0007669"/>
    <property type="project" value="UniProtKB-EC"/>
</dbReference>
<dbReference type="PANTHER" id="PTHR30023">
    <property type="entry name" value="D-ALANYL-D-ALANINE CARBOXYPEPTIDASE"/>
    <property type="match status" value="1"/>
</dbReference>
<dbReference type="NCBIfam" id="TIGR00666">
    <property type="entry name" value="PBP4"/>
    <property type="match status" value="1"/>
</dbReference>
<accession>A0ABV4AJ20</accession>
<feature type="chain" id="PRO_5045100426" evidence="3">
    <location>
        <begin position="18"/>
        <end position="470"/>
    </location>
</feature>
<dbReference type="EC" id="3.4.16.4" evidence="4"/>
<evidence type="ECO:0000256" key="3">
    <source>
        <dbReference type="SAM" id="SignalP"/>
    </source>
</evidence>
<dbReference type="Gene3D" id="3.50.80.20">
    <property type="entry name" value="D-Ala-D-Ala carboxypeptidase C, peptidase S13"/>
    <property type="match status" value="1"/>
</dbReference>
<comment type="caution">
    <text evidence="4">The sequence shown here is derived from an EMBL/GenBank/DDBJ whole genome shotgun (WGS) entry which is preliminary data.</text>
</comment>
<dbReference type="PANTHER" id="PTHR30023:SF0">
    <property type="entry name" value="PENICILLIN-SENSITIVE CARBOXYPEPTIDASE A"/>
    <property type="match status" value="1"/>
</dbReference>
<reference evidence="4 5" key="1">
    <citation type="submission" date="2024-07" db="EMBL/GenBank/DDBJ databases">
        <authorList>
            <person name="Ren Q."/>
        </authorList>
    </citation>
    <scope>NUCLEOTIDE SEQUENCE [LARGE SCALE GENOMIC DNA]</scope>
    <source>
        <strain evidence="4 5">REN37</strain>
    </source>
</reference>
<gene>
    <name evidence="4" type="primary">dacB</name>
    <name evidence="4" type="ORF">AB5I84_11595</name>
</gene>
<feature type="signal peptide" evidence="3">
    <location>
        <begin position="1"/>
        <end position="17"/>
    </location>
</feature>
<evidence type="ECO:0000313" key="4">
    <source>
        <dbReference type="EMBL" id="MEY1662795.1"/>
    </source>
</evidence>
<evidence type="ECO:0000256" key="1">
    <source>
        <dbReference type="ARBA" id="ARBA00006096"/>
    </source>
</evidence>
<dbReference type="Proteomes" id="UP001562065">
    <property type="component" value="Unassembled WGS sequence"/>
</dbReference>
<sequence>MPILLLALLAFGAPVQAATDWVAAVRAAAQRAQVPERAVAVAAIPMAGGGRSQYLNADQPFAPASTMKVVTAYAGLELVGPAFRWYTRLYTDGQVRGDTLQGNLYFVASGDPKLTQERLWLMLRELRSQGIRQIDGDLVLDDSYFHLPATWPVFNDDGNDPLAPFLVEPHGLLTNLNSHQITLRARDGKVSAWMEPAMAGLKLETDITVSAPGACPTRRNFSWQPSQDRRGQVTLTVRGTLPNGCTVSRYASVLYPDAYTAGLLRGIWAEMGGHWRGDVRLGQLQAGTTLLASSPSPDLTTMVRDINKYSSNPMARMLYLNIGAQNRLPGDANDFVSTERVIREWMTKKGIPVAGLVLDNGSGLSRLERISARQMTLLLEQAWQSPFAAELVASMPLVALDGTLHSRLRNTELVGEGHLKTGSLSGVRAIAGYLRDRDGVTWAVTIFINHRGHVPDRVIDDMLKALRSAG</sequence>
<keyword evidence="3" id="KW-0732">Signal</keyword>
<dbReference type="RefSeq" id="WP_369456021.1">
    <property type="nucleotide sequence ID" value="NZ_JBGCUO010000001.1"/>
</dbReference>
<keyword evidence="4" id="KW-0645">Protease</keyword>